<accession>B1J838</accession>
<sequence precursor="true">MLKPALLILLLLPSLPTHALDIRQIPPEQLLQLGRELAASAGSNQWQQLWHRTRAAGHLLARPGHAHFTIEQPQLPRLAYETLANAGQVDAVGKTLALYRRSFPGKVLGRHDEQSLSALCLVVDWRSLPQTMANWPHAYLANVSLMHVYPCSEGTGTQLPHGKVTP</sequence>
<feature type="signal peptide" evidence="1">
    <location>
        <begin position="1"/>
        <end position="19"/>
    </location>
</feature>
<dbReference type="STRING" id="390235.PputW619_2400"/>
<reference evidence="2" key="1">
    <citation type="submission" date="2008-02" db="EMBL/GenBank/DDBJ databases">
        <title>Complete sequence of Psuedomonas putida W619.</title>
        <authorList>
            <consortium name="US DOE Joint Genome Institute"/>
            <person name="Copeland A."/>
            <person name="Lucas S."/>
            <person name="Lapidus A."/>
            <person name="Barry K."/>
            <person name="Detter J.C."/>
            <person name="Glavina del Rio T."/>
            <person name="Dalin E."/>
            <person name="Tice H."/>
            <person name="Pitluck S."/>
            <person name="Chain P."/>
            <person name="Malfatti S."/>
            <person name="Shin M."/>
            <person name="Vergez L."/>
            <person name="Schmutz J."/>
            <person name="Larimer F."/>
            <person name="Land M."/>
            <person name="Hauser L."/>
            <person name="Kyrpides N."/>
            <person name="Kim E."/>
            <person name="Taghavi S."/>
            <person name="Vangronsveld D."/>
            <person name="van der Lelie D."/>
            <person name="Richardson P."/>
        </authorList>
    </citation>
    <scope>NUCLEOTIDE SEQUENCE</scope>
    <source>
        <strain evidence="2">W619</strain>
    </source>
</reference>
<organism evidence="2">
    <name type="scientific">Pseudomonas putida (strain W619)</name>
    <dbReference type="NCBI Taxonomy" id="390235"/>
    <lineage>
        <taxon>Bacteria</taxon>
        <taxon>Pseudomonadati</taxon>
        <taxon>Pseudomonadota</taxon>
        <taxon>Gammaproteobacteria</taxon>
        <taxon>Pseudomonadales</taxon>
        <taxon>Pseudomonadaceae</taxon>
        <taxon>Pseudomonas</taxon>
    </lineage>
</organism>
<gene>
    <name evidence="2" type="ordered locus">PputW619_2400</name>
</gene>
<proteinExistence type="predicted"/>
<protein>
    <submittedName>
        <fullName evidence="2">Uncharacterized protein</fullName>
    </submittedName>
</protein>
<feature type="chain" id="PRO_5002763443" evidence="1">
    <location>
        <begin position="20"/>
        <end position="166"/>
    </location>
</feature>
<name>B1J838_PSEPW</name>
<dbReference type="AlphaFoldDB" id="B1J838"/>
<evidence type="ECO:0000256" key="1">
    <source>
        <dbReference type="SAM" id="SignalP"/>
    </source>
</evidence>
<dbReference type="KEGG" id="ppw:PputW619_2400"/>
<dbReference type="EMBL" id="CP000949">
    <property type="protein sequence ID" value="ACA72900.1"/>
    <property type="molecule type" value="Genomic_DNA"/>
</dbReference>
<evidence type="ECO:0000313" key="2">
    <source>
        <dbReference type="EMBL" id="ACA72900.1"/>
    </source>
</evidence>
<dbReference type="HOGENOM" id="CLU_1720804_0_0_6"/>
<keyword evidence="1" id="KW-0732">Signal</keyword>
<dbReference type="OrthoDB" id="7006877at2"/>